<feature type="non-terminal residue" evidence="2">
    <location>
        <position position="1"/>
    </location>
</feature>
<dbReference type="PaxDb" id="35128-Thaps262826"/>
<evidence type="ECO:0000259" key="1">
    <source>
        <dbReference type="Pfam" id="PF12257"/>
    </source>
</evidence>
<dbReference type="InterPro" id="IPR027244">
    <property type="entry name" value="IML1"/>
</dbReference>
<dbReference type="GeneID" id="7443609"/>
<proteinExistence type="predicted"/>
<accession>B8C5P0</accession>
<dbReference type="RefSeq" id="XP_002291433.1">
    <property type="nucleotide sequence ID" value="XM_002291397.1"/>
</dbReference>
<dbReference type="PANTHER" id="PTHR13179">
    <property type="entry name" value="DEP DOMAIN CONTAINING PROTEIN 5"/>
    <property type="match status" value="1"/>
</dbReference>
<sequence>DLYRITAYDTVTVTQIVKSRETYVHRSISADFVTVTMKDQFISRGDMYTFQKSFLNTWVYEGKRLSNDSIRTNAKVIRHGDHAIRSGIITEDTKMTFRSRSARIIWLVQLSSEMWEQASPYEASGAQKGAEPSCHIYFDKFVEFVRRLFTKWKKLELTHNLTVVYFSRTYIRHNETRDEFSPMNHTAPKHSPALHTDAEGRLFEDHYKIVVENETRADWQSLIHRLKKEFVSYPKEVKWDLTPGEERIPSTASQGNILEAINITLNLLHLHYIDRDLHRTGNSIVIITPGNGVFEIEKNLAGITKQRMMDNGIGSDMLSLGLPPLHVAPFFLYKEKGTSSVEEIQGFDDWKTFFEIPHWMNL</sequence>
<reference evidence="2 3" key="1">
    <citation type="journal article" date="2004" name="Science">
        <title>The genome of the diatom Thalassiosira pseudonana: ecology, evolution, and metabolism.</title>
        <authorList>
            <person name="Armbrust E.V."/>
            <person name="Berges J.A."/>
            <person name="Bowler C."/>
            <person name="Green B.R."/>
            <person name="Martinez D."/>
            <person name="Putnam N.H."/>
            <person name="Zhou S."/>
            <person name="Allen A.E."/>
            <person name="Apt K.E."/>
            <person name="Bechner M."/>
            <person name="Brzezinski M.A."/>
            <person name="Chaal B.K."/>
            <person name="Chiovitti A."/>
            <person name="Davis A.K."/>
            <person name="Demarest M.S."/>
            <person name="Detter J.C."/>
            <person name="Glavina T."/>
            <person name="Goodstein D."/>
            <person name="Hadi M.Z."/>
            <person name="Hellsten U."/>
            <person name="Hildebrand M."/>
            <person name="Jenkins B.D."/>
            <person name="Jurka J."/>
            <person name="Kapitonov V.V."/>
            <person name="Kroger N."/>
            <person name="Lau W.W."/>
            <person name="Lane T.W."/>
            <person name="Larimer F.W."/>
            <person name="Lippmeier J.C."/>
            <person name="Lucas S."/>
            <person name="Medina M."/>
            <person name="Montsant A."/>
            <person name="Obornik M."/>
            <person name="Parker M.S."/>
            <person name="Palenik B."/>
            <person name="Pazour G.J."/>
            <person name="Richardson P.M."/>
            <person name="Rynearson T.A."/>
            <person name="Saito M.A."/>
            <person name="Schwartz D.C."/>
            <person name="Thamatrakoln K."/>
            <person name="Valentin K."/>
            <person name="Vardi A."/>
            <person name="Wilkerson F.P."/>
            <person name="Rokhsar D.S."/>
        </authorList>
    </citation>
    <scope>NUCLEOTIDE SEQUENCE [LARGE SCALE GENOMIC DNA]</scope>
    <source>
        <strain evidence="2 3">CCMP1335</strain>
    </source>
</reference>
<reference evidence="2 3" key="2">
    <citation type="journal article" date="2008" name="Nature">
        <title>The Phaeodactylum genome reveals the evolutionary history of diatom genomes.</title>
        <authorList>
            <person name="Bowler C."/>
            <person name="Allen A.E."/>
            <person name="Badger J.H."/>
            <person name="Grimwood J."/>
            <person name="Jabbari K."/>
            <person name="Kuo A."/>
            <person name="Maheswari U."/>
            <person name="Martens C."/>
            <person name="Maumus F."/>
            <person name="Otillar R.P."/>
            <person name="Rayko E."/>
            <person name="Salamov A."/>
            <person name="Vandepoele K."/>
            <person name="Beszteri B."/>
            <person name="Gruber A."/>
            <person name="Heijde M."/>
            <person name="Katinka M."/>
            <person name="Mock T."/>
            <person name="Valentin K."/>
            <person name="Verret F."/>
            <person name="Berges J.A."/>
            <person name="Brownlee C."/>
            <person name="Cadoret J.P."/>
            <person name="Chiovitti A."/>
            <person name="Choi C.J."/>
            <person name="Coesel S."/>
            <person name="De Martino A."/>
            <person name="Detter J.C."/>
            <person name="Durkin C."/>
            <person name="Falciatore A."/>
            <person name="Fournet J."/>
            <person name="Haruta M."/>
            <person name="Huysman M.J."/>
            <person name="Jenkins B.D."/>
            <person name="Jiroutova K."/>
            <person name="Jorgensen R.E."/>
            <person name="Joubert Y."/>
            <person name="Kaplan A."/>
            <person name="Kroger N."/>
            <person name="Kroth P.G."/>
            <person name="La Roche J."/>
            <person name="Lindquist E."/>
            <person name="Lommer M."/>
            <person name="Martin-Jezequel V."/>
            <person name="Lopez P.J."/>
            <person name="Lucas S."/>
            <person name="Mangogna M."/>
            <person name="McGinnis K."/>
            <person name="Medlin L.K."/>
            <person name="Montsant A."/>
            <person name="Oudot-Le Secq M.P."/>
            <person name="Napoli C."/>
            <person name="Obornik M."/>
            <person name="Parker M.S."/>
            <person name="Petit J.L."/>
            <person name="Porcel B.M."/>
            <person name="Poulsen N."/>
            <person name="Robison M."/>
            <person name="Rychlewski L."/>
            <person name="Rynearson T.A."/>
            <person name="Schmutz J."/>
            <person name="Shapiro H."/>
            <person name="Siaut M."/>
            <person name="Stanley M."/>
            <person name="Sussman M.R."/>
            <person name="Taylor A.R."/>
            <person name="Vardi A."/>
            <person name="von Dassow P."/>
            <person name="Vyverman W."/>
            <person name="Willis A."/>
            <person name="Wyrwicz L.S."/>
            <person name="Rokhsar D.S."/>
            <person name="Weissenbach J."/>
            <person name="Armbrust E.V."/>
            <person name="Green B.R."/>
            <person name="Van de Peer Y."/>
            <person name="Grigoriev I.V."/>
        </authorList>
    </citation>
    <scope>NUCLEOTIDE SEQUENCE [LARGE SCALE GENOMIC DNA]</scope>
    <source>
        <strain evidence="2 3">CCMP1335</strain>
    </source>
</reference>
<keyword evidence="3" id="KW-1185">Reference proteome</keyword>
<dbReference type="InterPro" id="IPR048255">
    <property type="entry name" value="IML1_N"/>
</dbReference>
<name>B8C5P0_THAPS</name>
<dbReference type="AlphaFoldDB" id="B8C5P0"/>
<dbReference type="HOGENOM" id="CLU_035719_1_0_1"/>
<dbReference type="PANTHER" id="PTHR13179:SF8">
    <property type="entry name" value="GATOR COMPLEX PROTEIN DEPDC5"/>
    <property type="match status" value="1"/>
</dbReference>
<evidence type="ECO:0000313" key="3">
    <source>
        <dbReference type="Proteomes" id="UP000001449"/>
    </source>
</evidence>
<dbReference type="Pfam" id="PF12257">
    <property type="entry name" value="IML1"/>
    <property type="match status" value="1"/>
</dbReference>
<gene>
    <name evidence="2" type="ORF">THAPSDRAFT_262826</name>
</gene>
<dbReference type="Proteomes" id="UP000001449">
    <property type="component" value="Chromosome 6"/>
</dbReference>
<dbReference type="GO" id="GO:0005096">
    <property type="term" value="F:GTPase activator activity"/>
    <property type="evidence" value="ECO:0007669"/>
    <property type="project" value="InterPro"/>
</dbReference>
<dbReference type="eggNOG" id="KOG3572">
    <property type="taxonomic scope" value="Eukaryota"/>
</dbReference>
<dbReference type="InParanoid" id="B8C5P0"/>
<protein>
    <recommendedName>
        <fullName evidence="1">Vacuolar membrane-associated protein Iml1 N-terminal domain-containing protein</fullName>
    </recommendedName>
</protein>
<evidence type="ECO:0000313" key="2">
    <source>
        <dbReference type="EMBL" id="EED91540.1"/>
    </source>
</evidence>
<feature type="domain" description="Vacuolar membrane-associated protein Iml1 N-terminal" evidence="1">
    <location>
        <begin position="33"/>
        <end position="333"/>
    </location>
</feature>
<dbReference type="KEGG" id="tps:THAPSDRAFT_262826"/>
<dbReference type="STRING" id="35128.B8C5P0"/>
<dbReference type="EMBL" id="CM000643">
    <property type="protein sequence ID" value="EED91540.1"/>
    <property type="molecule type" value="Genomic_DNA"/>
</dbReference>
<feature type="non-terminal residue" evidence="2">
    <location>
        <position position="362"/>
    </location>
</feature>
<organism evidence="2 3">
    <name type="scientific">Thalassiosira pseudonana</name>
    <name type="common">Marine diatom</name>
    <name type="synonym">Cyclotella nana</name>
    <dbReference type="NCBI Taxonomy" id="35128"/>
    <lineage>
        <taxon>Eukaryota</taxon>
        <taxon>Sar</taxon>
        <taxon>Stramenopiles</taxon>
        <taxon>Ochrophyta</taxon>
        <taxon>Bacillariophyta</taxon>
        <taxon>Coscinodiscophyceae</taxon>
        <taxon>Thalassiosirophycidae</taxon>
        <taxon>Thalassiosirales</taxon>
        <taxon>Thalassiosiraceae</taxon>
        <taxon>Thalassiosira</taxon>
    </lineage>
</organism>